<protein>
    <submittedName>
        <fullName evidence="2">Uncharacterized protein</fullName>
    </submittedName>
</protein>
<accession>A0A2P5B1D2</accession>
<proteinExistence type="predicted"/>
<feature type="non-terminal residue" evidence="2">
    <location>
        <position position="125"/>
    </location>
</feature>
<keyword evidence="3" id="KW-1185">Reference proteome</keyword>
<comment type="caution">
    <text evidence="2">The sequence shown here is derived from an EMBL/GenBank/DDBJ whole genome shotgun (WGS) entry which is preliminary data.</text>
</comment>
<feature type="compositionally biased region" description="Basic and acidic residues" evidence="1">
    <location>
        <begin position="12"/>
        <end position="22"/>
    </location>
</feature>
<organism evidence="2 3">
    <name type="scientific">Parasponia andersonii</name>
    <name type="common">Sponia andersonii</name>
    <dbReference type="NCBI Taxonomy" id="3476"/>
    <lineage>
        <taxon>Eukaryota</taxon>
        <taxon>Viridiplantae</taxon>
        <taxon>Streptophyta</taxon>
        <taxon>Embryophyta</taxon>
        <taxon>Tracheophyta</taxon>
        <taxon>Spermatophyta</taxon>
        <taxon>Magnoliopsida</taxon>
        <taxon>eudicotyledons</taxon>
        <taxon>Gunneridae</taxon>
        <taxon>Pentapetalae</taxon>
        <taxon>rosids</taxon>
        <taxon>fabids</taxon>
        <taxon>Rosales</taxon>
        <taxon>Cannabaceae</taxon>
        <taxon>Parasponia</taxon>
    </lineage>
</organism>
<evidence type="ECO:0000256" key="1">
    <source>
        <dbReference type="SAM" id="MobiDB-lite"/>
    </source>
</evidence>
<evidence type="ECO:0000313" key="3">
    <source>
        <dbReference type="Proteomes" id="UP000237105"/>
    </source>
</evidence>
<sequence>MATIPDPVKVGNSEHGRDEGKKGVTHSKLRDMVTSLEARLSRLESNLGMLGECVDDLDGHCDVLKTEDVEIHSGIKDTLGGLEANLRCEIESLHSEIAKVQELFQRELTNVLLRVDKMGDDLALC</sequence>
<dbReference type="EMBL" id="JXTB01000389">
    <property type="protein sequence ID" value="PON42583.1"/>
    <property type="molecule type" value="Genomic_DNA"/>
</dbReference>
<dbReference type="Proteomes" id="UP000237105">
    <property type="component" value="Unassembled WGS sequence"/>
</dbReference>
<dbReference type="AlphaFoldDB" id="A0A2P5B1D2"/>
<feature type="region of interest" description="Disordered" evidence="1">
    <location>
        <begin position="1"/>
        <end position="27"/>
    </location>
</feature>
<reference evidence="3" key="1">
    <citation type="submission" date="2016-06" db="EMBL/GenBank/DDBJ databases">
        <title>Parallel loss of symbiosis genes in relatives of nitrogen-fixing non-legume Parasponia.</title>
        <authorList>
            <person name="Van Velzen R."/>
            <person name="Holmer R."/>
            <person name="Bu F."/>
            <person name="Rutten L."/>
            <person name="Van Zeijl A."/>
            <person name="Liu W."/>
            <person name="Santuari L."/>
            <person name="Cao Q."/>
            <person name="Sharma T."/>
            <person name="Shen D."/>
            <person name="Roswanjaya Y."/>
            <person name="Wardhani T."/>
            <person name="Kalhor M.S."/>
            <person name="Jansen J."/>
            <person name="Van den Hoogen J."/>
            <person name="Gungor B."/>
            <person name="Hartog M."/>
            <person name="Hontelez J."/>
            <person name="Verver J."/>
            <person name="Yang W.-C."/>
            <person name="Schijlen E."/>
            <person name="Repin R."/>
            <person name="Schilthuizen M."/>
            <person name="Schranz E."/>
            <person name="Heidstra R."/>
            <person name="Miyata K."/>
            <person name="Fedorova E."/>
            <person name="Kohlen W."/>
            <person name="Bisseling T."/>
            <person name="Smit S."/>
            <person name="Geurts R."/>
        </authorList>
    </citation>
    <scope>NUCLEOTIDE SEQUENCE [LARGE SCALE GENOMIC DNA]</scope>
    <source>
        <strain evidence="3">cv. WU1-14</strain>
    </source>
</reference>
<evidence type="ECO:0000313" key="2">
    <source>
        <dbReference type="EMBL" id="PON42583.1"/>
    </source>
</evidence>
<gene>
    <name evidence="2" type="ORF">PanWU01x14_280830</name>
</gene>
<name>A0A2P5B1D2_PARAD</name>